<accession>A0A0E0KFM7</accession>
<dbReference type="SUPFAM" id="SSF52047">
    <property type="entry name" value="RNI-like"/>
    <property type="match status" value="1"/>
</dbReference>
<evidence type="ECO:0000259" key="1">
    <source>
        <dbReference type="Pfam" id="PF25019"/>
    </source>
</evidence>
<protein>
    <recommendedName>
        <fullName evidence="1">R13L1/DRL21-like LRR repeat region domain-containing protein</fullName>
    </recommendedName>
</protein>
<dbReference type="PANTHER" id="PTHR47186">
    <property type="entry name" value="LEUCINE-RICH REPEAT-CONTAINING PROTEIN 57"/>
    <property type="match status" value="1"/>
</dbReference>
<dbReference type="Proteomes" id="UP000026962">
    <property type="component" value="Chromosome 3"/>
</dbReference>
<proteinExistence type="predicted"/>
<dbReference type="EnsemblPlants" id="OPUNC03G21770.2">
    <property type="protein sequence ID" value="OPUNC03G21770.2"/>
    <property type="gene ID" value="OPUNC03G21770"/>
</dbReference>
<feature type="domain" description="R13L1/DRL21-like LRR repeat region" evidence="1">
    <location>
        <begin position="2"/>
        <end position="85"/>
    </location>
</feature>
<evidence type="ECO:0000313" key="3">
    <source>
        <dbReference type="Proteomes" id="UP000026962"/>
    </source>
</evidence>
<dbReference type="Pfam" id="PF25019">
    <property type="entry name" value="LRR_R13L1-DRL21"/>
    <property type="match status" value="1"/>
</dbReference>
<name>A0A0E0KFM7_ORYPU</name>
<dbReference type="AlphaFoldDB" id="A0A0E0KFM7"/>
<dbReference type="InterPro" id="IPR056789">
    <property type="entry name" value="LRR_R13L1-DRL21"/>
</dbReference>
<dbReference type="Gramene" id="OPUNC03G21770.2">
    <property type="protein sequence ID" value="OPUNC03G21770.2"/>
    <property type="gene ID" value="OPUNC03G21770"/>
</dbReference>
<dbReference type="HOGENOM" id="CLU_1172298_0_0_1"/>
<organism evidence="2">
    <name type="scientific">Oryza punctata</name>
    <name type="common">Red rice</name>
    <dbReference type="NCBI Taxonomy" id="4537"/>
    <lineage>
        <taxon>Eukaryota</taxon>
        <taxon>Viridiplantae</taxon>
        <taxon>Streptophyta</taxon>
        <taxon>Embryophyta</taxon>
        <taxon>Tracheophyta</taxon>
        <taxon>Spermatophyta</taxon>
        <taxon>Magnoliopsida</taxon>
        <taxon>Liliopsida</taxon>
        <taxon>Poales</taxon>
        <taxon>Poaceae</taxon>
        <taxon>BOP clade</taxon>
        <taxon>Oryzoideae</taxon>
        <taxon>Oryzeae</taxon>
        <taxon>Oryzinae</taxon>
        <taxon>Oryza</taxon>
    </lineage>
</organism>
<sequence length="237" mass="26946">MLQLMWAPARDLVNSNKEAEVLEYLQPHQNLKRLDIIGWMGVKVPSWLESKWLINLELIFLSGCNAWEQLPPLGQLPSVRTIWLQRLKTVRQIGLEVYGNGSSDVAFQSLEELVLDDMQELNEWLWTGQEMMNLRNIVIKDCQKLKELPPLPPSLTELTVAKNGERLEHIENLDIQDCSEITSFTADNEDVFLHLRSLQSLCISGCHTLQSRPSSLSSLNVGICVGYDSIKQNFSTA</sequence>
<keyword evidence="3" id="KW-1185">Reference proteome</keyword>
<dbReference type="Gene3D" id="3.80.10.10">
    <property type="entry name" value="Ribonuclease Inhibitor"/>
    <property type="match status" value="2"/>
</dbReference>
<dbReference type="InterPro" id="IPR032675">
    <property type="entry name" value="LRR_dom_sf"/>
</dbReference>
<evidence type="ECO:0000313" key="2">
    <source>
        <dbReference type="EnsemblPlants" id="OPUNC03G21770.2"/>
    </source>
</evidence>
<reference evidence="2" key="2">
    <citation type="submission" date="2018-05" db="EMBL/GenBank/DDBJ databases">
        <title>OpunRS2 (Oryza punctata Reference Sequence Version 2).</title>
        <authorList>
            <person name="Zhang J."/>
            <person name="Kudrna D."/>
            <person name="Lee S."/>
            <person name="Talag J."/>
            <person name="Welchert J."/>
            <person name="Wing R.A."/>
        </authorList>
    </citation>
    <scope>NUCLEOTIDE SEQUENCE [LARGE SCALE GENOMIC DNA]</scope>
</reference>
<dbReference type="PANTHER" id="PTHR47186:SF3">
    <property type="entry name" value="OS09G0267800 PROTEIN"/>
    <property type="match status" value="1"/>
</dbReference>
<reference evidence="2" key="1">
    <citation type="submission" date="2015-04" db="UniProtKB">
        <authorList>
            <consortium name="EnsemblPlants"/>
        </authorList>
    </citation>
    <scope>IDENTIFICATION</scope>
</reference>